<evidence type="ECO:0000259" key="12">
    <source>
        <dbReference type="PROSITE" id="PS50069"/>
    </source>
</evidence>
<dbReference type="InterPro" id="IPR001373">
    <property type="entry name" value="Cullin_N"/>
</dbReference>
<dbReference type="FunFam" id="1.20.1310.10:FF:000017">
    <property type="entry name" value="Cullin 5"/>
    <property type="match status" value="1"/>
</dbReference>
<dbReference type="AlphaFoldDB" id="A0ABD0Z8P7"/>
<keyword evidence="14" id="KW-1185">Reference proteome</keyword>
<evidence type="ECO:0000256" key="4">
    <source>
        <dbReference type="ARBA" id="ARBA00022499"/>
    </source>
</evidence>
<dbReference type="Gene3D" id="1.10.10.10">
    <property type="entry name" value="Winged helix-like DNA-binding domain superfamily/Winged helix DNA-binding domain"/>
    <property type="match status" value="1"/>
</dbReference>
<dbReference type="FunFam" id="1.10.10.10:FF:000142">
    <property type="entry name" value="Cullin 5"/>
    <property type="match status" value="1"/>
</dbReference>
<evidence type="ECO:0000256" key="7">
    <source>
        <dbReference type="ARBA" id="ARBA00022843"/>
    </source>
</evidence>
<comment type="similarity">
    <text evidence="3 10 11">Belongs to the cullin family.</text>
</comment>
<dbReference type="InterPro" id="IPR045093">
    <property type="entry name" value="Cullin"/>
</dbReference>
<evidence type="ECO:0000256" key="10">
    <source>
        <dbReference type="PROSITE-ProRule" id="PRU00330"/>
    </source>
</evidence>
<dbReference type="PROSITE" id="PS01256">
    <property type="entry name" value="CULLIN_1"/>
    <property type="match status" value="1"/>
</dbReference>
<dbReference type="InterPro" id="IPR016159">
    <property type="entry name" value="Cullin_repeat-like_dom_sf"/>
</dbReference>
<comment type="pathway">
    <text evidence="2">Protein modification; protein ubiquitination.</text>
</comment>
<dbReference type="FunFam" id="3.30.230.130:FF:000004">
    <property type="entry name" value="Cullin 5"/>
    <property type="match status" value="1"/>
</dbReference>
<reference evidence="13 14" key="1">
    <citation type="submission" date="2024-07" db="EMBL/GenBank/DDBJ databases">
        <title>Chromosome-level genome assembly of the water stick insect Ranatra chinensis (Heteroptera: Nepidae).</title>
        <authorList>
            <person name="Liu X."/>
        </authorList>
    </citation>
    <scope>NUCLEOTIDE SEQUENCE [LARGE SCALE GENOMIC DNA]</scope>
    <source>
        <strain evidence="13">Cailab_2021Rc</strain>
        <tissue evidence="13">Muscle</tissue>
    </source>
</reference>
<evidence type="ECO:0000256" key="8">
    <source>
        <dbReference type="ARBA" id="ARBA00023242"/>
    </source>
</evidence>
<dbReference type="InterPro" id="IPR036388">
    <property type="entry name" value="WH-like_DNA-bd_sf"/>
</dbReference>
<dbReference type="Pfam" id="PF10557">
    <property type="entry name" value="Cullin_Nedd8"/>
    <property type="match status" value="1"/>
</dbReference>
<dbReference type="PANTHER" id="PTHR11932">
    <property type="entry name" value="CULLIN"/>
    <property type="match status" value="1"/>
</dbReference>
<feature type="domain" description="Cullin family profile" evidence="12">
    <location>
        <begin position="381"/>
        <end position="615"/>
    </location>
</feature>
<dbReference type="InterPro" id="IPR016158">
    <property type="entry name" value="Cullin_homology"/>
</dbReference>
<dbReference type="InterPro" id="IPR036317">
    <property type="entry name" value="Cullin_homology_sf"/>
</dbReference>
<keyword evidence="8" id="KW-0539">Nucleus</keyword>
<dbReference type="Gene3D" id="3.30.230.130">
    <property type="entry name" value="Cullin, Chain C, Domain 2"/>
    <property type="match status" value="1"/>
</dbReference>
<evidence type="ECO:0000256" key="5">
    <source>
        <dbReference type="ARBA" id="ARBA00022553"/>
    </source>
</evidence>
<dbReference type="SUPFAM" id="SSF74788">
    <property type="entry name" value="Cullin repeat-like"/>
    <property type="match status" value="1"/>
</dbReference>
<keyword evidence="6" id="KW-0833">Ubl conjugation pathway</keyword>
<dbReference type="InterPro" id="IPR059120">
    <property type="entry name" value="Cullin-like_AB"/>
</dbReference>
<dbReference type="GO" id="GO:0005634">
    <property type="term" value="C:nucleus"/>
    <property type="evidence" value="ECO:0007669"/>
    <property type="project" value="UniProtKB-SubCell"/>
</dbReference>
<dbReference type="Gene3D" id="1.20.1310.10">
    <property type="entry name" value="Cullin Repeats"/>
    <property type="match status" value="4"/>
</dbReference>
<evidence type="ECO:0000256" key="2">
    <source>
        <dbReference type="ARBA" id="ARBA00004906"/>
    </source>
</evidence>
<keyword evidence="4" id="KW-1017">Isopeptide bond</keyword>
<dbReference type="SUPFAM" id="SSF75632">
    <property type="entry name" value="Cullin homology domain"/>
    <property type="match status" value="1"/>
</dbReference>
<dbReference type="InterPro" id="IPR036390">
    <property type="entry name" value="WH_DNA-bd_sf"/>
</dbReference>
<keyword evidence="5" id="KW-0597">Phosphoprotein</keyword>
<protein>
    <recommendedName>
        <fullName evidence="9">Cullin-5</fullName>
    </recommendedName>
</protein>
<dbReference type="SUPFAM" id="SSF46785">
    <property type="entry name" value="Winged helix' DNA-binding domain"/>
    <property type="match status" value="1"/>
</dbReference>
<name>A0ABD0Z8P7_9HEMI</name>
<keyword evidence="7" id="KW-0832">Ubl conjugation</keyword>
<evidence type="ECO:0000256" key="6">
    <source>
        <dbReference type="ARBA" id="ARBA00022786"/>
    </source>
</evidence>
<evidence type="ECO:0000256" key="9">
    <source>
        <dbReference type="ARBA" id="ARBA00040451"/>
    </source>
</evidence>
<dbReference type="Pfam" id="PF00888">
    <property type="entry name" value="Cullin"/>
    <property type="match status" value="1"/>
</dbReference>
<dbReference type="FunFam" id="1.20.1310.10:FF:000014">
    <property type="entry name" value="Cullin 5"/>
    <property type="match status" value="1"/>
</dbReference>
<evidence type="ECO:0000313" key="14">
    <source>
        <dbReference type="Proteomes" id="UP001558652"/>
    </source>
</evidence>
<comment type="subcellular location">
    <subcellularLocation>
        <location evidence="1">Nucleus</location>
    </subcellularLocation>
</comment>
<dbReference type="Proteomes" id="UP001558652">
    <property type="component" value="Unassembled WGS sequence"/>
</dbReference>
<dbReference type="EMBL" id="JBFDAA010000006">
    <property type="protein sequence ID" value="KAL1131744.1"/>
    <property type="molecule type" value="Genomic_DNA"/>
</dbReference>
<organism evidence="13 14">
    <name type="scientific">Ranatra chinensis</name>
    <dbReference type="NCBI Taxonomy" id="642074"/>
    <lineage>
        <taxon>Eukaryota</taxon>
        <taxon>Metazoa</taxon>
        <taxon>Ecdysozoa</taxon>
        <taxon>Arthropoda</taxon>
        <taxon>Hexapoda</taxon>
        <taxon>Insecta</taxon>
        <taxon>Pterygota</taxon>
        <taxon>Neoptera</taxon>
        <taxon>Paraneoptera</taxon>
        <taxon>Hemiptera</taxon>
        <taxon>Heteroptera</taxon>
        <taxon>Panheteroptera</taxon>
        <taxon>Nepomorpha</taxon>
        <taxon>Nepidae</taxon>
        <taxon>Ranatrinae</taxon>
        <taxon>Ranatra</taxon>
    </lineage>
</organism>
<sequence>MRPIILKLLQQEPVTQNEWHGIFYSVHIVCLWDEKGPPKVKDALKDDIMDFIKRAQQRVLSHQEDQALLKAYIAEWRKFFTQCDYLPTPFRQLESSLAGKTISAVTKKPQNEESIVRKLMLDSWNQSIFCDIKQRLQDAAMKLVHAERNGEAFDSQLVIGVRESYVNLCSNPEDKLQIYRDNFEKAYIDATDSFYKMKAPQYLQANGVQNYMRYADAKLREEELRAQKYLEPCSGSVQLLTDCCVNVLVSVFKNTILAECAEMIKANETERLQLMFKLMDRVPDGIAPMLKDLEEHIVDAGLADMVASADIITQDSEKYVERLLDLFNQFSRLVRDAFNDDPRFLTARDKAYKQVVNDTTVFRLELPTKQCGGVKSQPESKCPELLANYCDMLLRKTPLSKRLTSDQIETKLKDVLLVLKYVQNKDVFMRFHKAHLTRRLILDTSADSEKEENMVEWLREVGMPADYVNKLARMFQDIKVSEDLNLQFKEQYRTSKGSIADSINIKILNAGAWARGSERVTVSLPLELEDYIPEVEDFYKKKHSGRKLQWYHHMSNGTITFSNAVGRYDVDVTTFQMAVLFAWNQRPLDRISYENLRLATELPDPELRRTLWSLVAFPKLKRQVVLFSPEVQSPKEFDENTSFWINQEFALVKNGKLQKRGKINLIGRLQLSTERSKEEDNESIVQLRILRVQEAIIKILKMRKRITNAQLQTELIDILKNMFLPSKKMIKEQIEWLIEHKYMRRDEDDINTFIYMA</sequence>
<dbReference type="SMART" id="SM00884">
    <property type="entry name" value="Cullin_Nedd8"/>
    <property type="match status" value="1"/>
</dbReference>
<dbReference type="InterPro" id="IPR019559">
    <property type="entry name" value="Cullin_neddylation_domain"/>
</dbReference>
<proteinExistence type="inferred from homology"/>
<dbReference type="PROSITE" id="PS50069">
    <property type="entry name" value="CULLIN_2"/>
    <property type="match status" value="1"/>
</dbReference>
<dbReference type="SMART" id="SM00182">
    <property type="entry name" value="CULLIN"/>
    <property type="match status" value="1"/>
</dbReference>
<dbReference type="GO" id="GO:0016567">
    <property type="term" value="P:protein ubiquitination"/>
    <property type="evidence" value="ECO:0007669"/>
    <property type="project" value="UniProtKB-ARBA"/>
</dbReference>
<dbReference type="Pfam" id="PF26557">
    <property type="entry name" value="Cullin_AB"/>
    <property type="match status" value="1"/>
</dbReference>
<dbReference type="FunFam" id="1.20.1310.10:FF:000009">
    <property type="entry name" value="Cullin 5"/>
    <property type="match status" value="1"/>
</dbReference>
<dbReference type="InterPro" id="IPR016157">
    <property type="entry name" value="Cullin_CS"/>
</dbReference>
<accession>A0ABD0Z8P7</accession>
<gene>
    <name evidence="13" type="ORF">AAG570_011357</name>
</gene>
<evidence type="ECO:0000313" key="13">
    <source>
        <dbReference type="EMBL" id="KAL1131744.1"/>
    </source>
</evidence>
<comment type="caution">
    <text evidence="13">The sequence shown here is derived from an EMBL/GenBank/DDBJ whole genome shotgun (WGS) entry which is preliminary data.</text>
</comment>
<evidence type="ECO:0000256" key="11">
    <source>
        <dbReference type="RuleBase" id="RU003829"/>
    </source>
</evidence>
<evidence type="ECO:0000256" key="3">
    <source>
        <dbReference type="ARBA" id="ARBA00006019"/>
    </source>
</evidence>
<dbReference type="GO" id="GO:0007165">
    <property type="term" value="P:signal transduction"/>
    <property type="evidence" value="ECO:0007669"/>
    <property type="project" value="UniProtKB-ARBA"/>
</dbReference>
<evidence type="ECO:0000256" key="1">
    <source>
        <dbReference type="ARBA" id="ARBA00004123"/>
    </source>
</evidence>